<comment type="cofactor">
    <cofactor evidence="10">
        <name>Mg(2+)</name>
        <dbReference type="ChEBI" id="CHEBI:18420"/>
    </cofactor>
</comment>
<gene>
    <name evidence="10" type="primary">nfi</name>
    <name evidence="11" type="ORF">Ga0074812_11733</name>
</gene>
<evidence type="ECO:0000256" key="2">
    <source>
        <dbReference type="ARBA" id="ARBA00022490"/>
    </source>
</evidence>
<evidence type="ECO:0000256" key="5">
    <source>
        <dbReference type="ARBA" id="ARBA00022759"/>
    </source>
</evidence>
<keyword evidence="4 10" id="KW-0479">Metal-binding</keyword>
<dbReference type="EMBL" id="FAOZ01000017">
    <property type="protein sequence ID" value="CUU58124.1"/>
    <property type="molecule type" value="Genomic_DNA"/>
</dbReference>
<comment type="function">
    <text evidence="10">DNA repair enzyme involved in the repair of deaminated bases. Selectively cleaves double-stranded DNA at the second phosphodiester bond 3' to a deoxyinosine leaving behind the intact lesion on the nicked DNA.</text>
</comment>
<dbReference type="PANTHER" id="PTHR28511">
    <property type="entry name" value="ENDONUCLEASE V"/>
    <property type="match status" value="1"/>
</dbReference>
<name>A0A0S4QTG4_9ACTN</name>
<dbReference type="EC" id="3.1.21.7" evidence="10"/>
<dbReference type="GO" id="GO:0043737">
    <property type="term" value="F:deoxyribonuclease V activity"/>
    <property type="evidence" value="ECO:0007669"/>
    <property type="project" value="UniProtKB-UniRule"/>
</dbReference>
<dbReference type="GO" id="GO:0016891">
    <property type="term" value="F:RNA endonuclease activity producing 5'-phosphomonoesters, hydrolytic mechanism"/>
    <property type="evidence" value="ECO:0007669"/>
    <property type="project" value="TreeGrafter"/>
</dbReference>
<dbReference type="Gene3D" id="3.30.2170.10">
    <property type="entry name" value="archaeoglobus fulgidus dsm 4304 superfamily"/>
    <property type="match status" value="1"/>
</dbReference>
<dbReference type="RefSeq" id="WP_091280731.1">
    <property type="nucleotide sequence ID" value="NZ_FAOZ01000017.1"/>
</dbReference>
<keyword evidence="8 10" id="KW-0460">Magnesium</keyword>
<dbReference type="GO" id="GO:0006281">
    <property type="term" value="P:DNA repair"/>
    <property type="evidence" value="ECO:0007669"/>
    <property type="project" value="UniProtKB-UniRule"/>
</dbReference>
<keyword evidence="6 10" id="KW-0227">DNA damage</keyword>
<dbReference type="InterPro" id="IPR007581">
    <property type="entry name" value="Endonuclease-V"/>
</dbReference>
<evidence type="ECO:0000256" key="3">
    <source>
        <dbReference type="ARBA" id="ARBA00022722"/>
    </source>
</evidence>
<dbReference type="GO" id="GO:0005737">
    <property type="term" value="C:cytoplasm"/>
    <property type="evidence" value="ECO:0007669"/>
    <property type="project" value="UniProtKB-SubCell"/>
</dbReference>
<evidence type="ECO:0000256" key="10">
    <source>
        <dbReference type="HAMAP-Rule" id="MF_00801"/>
    </source>
</evidence>
<organism evidence="11 12">
    <name type="scientific">Parafrankia irregularis</name>
    <dbReference type="NCBI Taxonomy" id="795642"/>
    <lineage>
        <taxon>Bacteria</taxon>
        <taxon>Bacillati</taxon>
        <taxon>Actinomycetota</taxon>
        <taxon>Actinomycetes</taxon>
        <taxon>Frankiales</taxon>
        <taxon>Frankiaceae</taxon>
        <taxon>Parafrankia</taxon>
    </lineage>
</organism>
<dbReference type="PANTHER" id="PTHR28511:SF1">
    <property type="entry name" value="ENDONUCLEASE V"/>
    <property type="match status" value="1"/>
</dbReference>
<sequence>MSSRHASVETVEDAEALQAELRRLVEADVPGPEQVATVAGFDVAYDTDTDLLAGAVVVLAAPRWELIASATAAGRVTFPYVPGLLSFRELPPLLEAWEAVLPQLAAPPDLLVCDGHGIAHPRRFGLACHLGVTVGLPTIGVAKTPFVGEHSAPGPHRGERAPIILGGEAVGAALRTQDGVREVYLSVGHRTNLDSACRWVLDLCPRYRLPETTRTADQLSRAALAEARLTV</sequence>
<proteinExistence type="inferred from homology"/>
<keyword evidence="9 10" id="KW-0234">DNA repair</keyword>
<feature type="site" description="Interaction with target DNA" evidence="10">
    <location>
        <position position="80"/>
    </location>
</feature>
<dbReference type="FunFam" id="3.30.2170.10:FF:000007">
    <property type="entry name" value="Endonuclease V"/>
    <property type="match status" value="1"/>
</dbReference>
<dbReference type="GO" id="GO:0003727">
    <property type="term" value="F:single-stranded RNA binding"/>
    <property type="evidence" value="ECO:0007669"/>
    <property type="project" value="TreeGrafter"/>
</dbReference>
<dbReference type="Pfam" id="PF04493">
    <property type="entry name" value="Endonuclease_5"/>
    <property type="match status" value="1"/>
</dbReference>
<comment type="similarity">
    <text evidence="10">Belongs to the endonuclease V family.</text>
</comment>
<evidence type="ECO:0000256" key="7">
    <source>
        <dbReference type="ARBA" id="ARBA00022801"/>
    </source>
</evidence>
<dbReference type="GO" id="GO:0000287">
    <property type="term" value="F:magnesium ion binding"/>
    <property type="evidence" value="ECO:0007669"/>
    <property type="project" value="UniProtKB-UniRule"/>
</dbReference>
<evidence type="ECO:0000313" key="12">
    <source>
        <dbReference type="Proteomes" id="UP000198802"/>
    </source>
</evidence>
<comment type="catalytic activity">
    <reaction evidence="10">
        <text>Endonucleolytic cleavage at apurinic or apyrimidinic sites to products with a 5'-phosphate.</text>
        <dbReference type="EC" id="3.1.21.7"/>
    </reaction>
</comment>
<keyword evidence="5 10" id="KW-0255">Endonuclease</keyword>
<reference evidence="12" key="1">
    <citation type="submission" date="2015-11" db="EMBL/GenBank/DDBJ databases">
        <authorList>
            <person name="Varghese N."/>
        </authorList>
    </citation>
    <scope>NUCLEOTIDE SEQUENCE [LARGE SCALE GENOMIC DNA]</scope>
    <source>
        <strain evidence="12">DSM 45899</strain>
    </source>
</reference>
<keyword evidence="12" id="KW-1185">Reference proteome</keyword>
<evidence type="ECO:0000256" key="1">
    <source>
        <dbReference type="ARBA" id="ARBA00004496"/>
    </source>
</evidence>
<evidence type="ECO:0000256" key="9">
    <source>
        <dbReference type="ARBA" id="ARBA00023204"/>
    </source>
</evidence>
<feature type="binding site" evidence="10">
    <location>
        <position position="42"/>
    </location>
    <ligand>
        <name>Mg(2+)</name>
        <dbReference type="ChEBI" id="CHEBI:18420"/>
    </ligand>
</feature>
<evidence type="ECO:0000256" key="6">
    <source>
        <dbReference type="ARBA" id="ARBA00022763"/>
    </source>
</evidence>
<evidence type="ECO:0000256" key="8">
    <source>
        <dbReference type="ARBA" id="ARBA00022842"/>
    </source>
</evidence>
<keyword evidence="2 10" id="KW-0963">Cytoplasm</keyword>
<dbReference type="HAMAP" id="MF_00801">
    <property type="entry name" value="Endonuclease_5"/>
    <property type="match status" value="1"/>
</dbReference>
<protein>
    <recommendedName>
        <fullName evidence="10">Endonuclease V</fullName>
        <ecNumber evidence="10">3.1.21.7</ecNumber>
    </recommendedName>
    <alternativeName>
        <fullName evidence="10">Deoxyinosine 3'endonuclease</fullName>
    </alternativeName>
    <alternativeName>
        <fullName evidence="10">Deoxyribonuclease V</fullName>
        <shortName evidence="10">DNase V</shortName>
    </alternativeName>
</protein>
<comment type="subcellular location">
    <subcellularLocation>
        <location evidence="1 10">Cytoplasm</location>
    </subcellularLocation>
</comment>
<keyword evidence="3 10" id="KW-0540">Nuclease</keyword>
<dbReference type="AlphaFoldDB" id="A0A0S4QTG4"/>
<evidence type="ECO:0000256" key="4">
    <source>
        <dbReference type="ARBA" id="ARBA00022723"/>
    </source>
</evidence>
<keyword evidence="7 10" id="KW-0378">Hydrolase</keyword>
<dbReference type="Proteomes" id="UP000198802">
    <property type="component" value="Unassembled WGS sequence"/>
</dbReference>
<accession>A0A0S4QTG4</accession>
<evidence type="ECO:0000313" key="11">
    <source>
        <dbReference type="EMBL" id="CUU58124.1"/>
    </source>
</evidence>
<feature type="binding site" evidence="10">
    <location>
        <position position="114"/>
    </location>
    <ligand>
        <name>Mg(2+)</name>
        <dbReference type="ChEBI" id="CHEBI:18420"/>
    </ligand>
</feature>
<dbReference type="CDD" id="cd06559">
    <property type="entry name" value="Endonuclease_V"/>
    <property type="match status" value="1"/>
</dbReference>